<dbReference type="PANTHER" id="PTHR42852:SF18">
    <property type="entry name" value="CHROMOSOME UNDETERMINED SCAFFOLD_47, WHOLE GENOME SHOTGUN SEQUENCE"/>
    <property type="match status" value="1"/>
</dbReference>
<comment type="caution">
    <text evidence="2">The sequence shown here is derived from an EMBL/GenBank/DDBJ whole genome shotgun (WGS) entry which is preliminary data.</text>
</comment>
<dbReference type="Gene3D" id="3.40.30.10">
    <property type="entry name" value="Glutaredoxin"/>
    <property type="match status" value="1"/>
</dbReference>
<feature type="domain" description="Alkyl hydroperoxide reductase subunit C/ Thiol specific antioxidant" evidence="1">
    <location>
        <begin position="21"/>
        <end position="124"/>
    </location>
</feature>
<protein>
    <submittedName>
        <fullName evidence="2">TlpA family protein disulfide reductase</fullName>
    </submittedName>
</protein>
<dbReference type="GO" id="GO:0016209">
    <property type="term" value="F:antioxidant activity"/>
    <property type="evidence" value="ECO:0007669"/>
    <property type="project" value="InterPro"/>
</dbReference>
<dbReference type="PANTHER" id="PTHR42852">
    <property type="entry name" value="THIOL:DISULFIDE INTERCHANGE PROTEIN DSBE"/>
    <property type="match status" value="1"/>
</dbReference>
<evidence type="ECO:0000313" key="2">
    <source>
        <dbReference type="EMBL" id="HGB35424.1"/>
    </source>
</evidence>
<name>A0A7V3KMK6_UNCW3</name>
<reference evidence="2" key="1">
    <citation type="journal article" date="2020" name="mSystems">
        <title>Genome- and Community-Level Interaction Insights into Carbon Utilization and Element Cycling Functions of Hydrothermarchaeota in Hydrothermal Sediment.</title>
        <authorList>
            <person name="Zhou Z."/>
            <person name="Liu Y."/>
            <person name="Xu W."/>
            <person name="Pan J."/>
            <person name="Luo Z.H."/>
            <person name="Li M."/>
        </authorList>
    </citation>
    <scope>NUCLEOTIDE SEQUENCE [LARGE SCALE GENOMIC DNA]</scope>
    <source>
        <strain evidence="2">SpSt-754</strain>
    </source>
</reference>
<sequence length="146" mass="16733">MMLKLLVLLTFTLLNAKEVRTLNYGVVSMDTVWGKRPVYISFWAIWCTNCIKELDEINRIKDSLGIFVIAVNEDGLRKESRVASFVKAKKWDFPIVMDADQSLMKSYGVSALPTSFLYSPKRELLKRFTGFAPKDKELLKSMVKGE</sequence>
<dbReference type="InterPro" id="IPR000866">
    <property type="entry name" value="AhpC/TSA"/>
</dbReference>
<dbReference type="InterPro" id="IPR050553">
    <property type="entry name" value="Thioredoxin_ResA/DsbE_sf"/>
</dbReference>
<dbReference type="GO" id="GO:0016491">
    <property type="term" value="F:oxidoreductase activity"/>
    <property type="evidence" value="ECO:0007669"/>
    <property type="project" value="InterPro"/>
</dbReference>
<dbReference type="InterPro" id="IPR036249">
    <property type="entry name" value="Thioredoxin-like_sf"/>
</dbReference>
<accession>A0A7V3KMK6</accession>
<dbReference type="EMBL" id="DTGD01000031">
    <property type="protein sequence ID" value="HGB35424.1"/>
    <property type="molecule type" value="Genomic_DNA"/>
</dbReference>
<proteinExistence type="predicted"/>
<dbReference type="CDD" id="cd02966">
    <property type="entry name" value="TlpA_like_family"/>
    <property type="match status" value="1"/>
</dbReference>
<evidence type="ECO:0000259" key="1">
    <source>
        <dbReference type="Pfam" id="PF00578"/>
    </source>
</evidence>
<dbReference type="SUPFAM" id="SSF52833">
    <property type="entry name" value="Thioredoxin-like"/>
    <property type="match status" value="1"/>
</dbReference>
<dbReference type="Pfam" id="PF00578">
    <property type="entry name" value="AhpC-TSA"/>
    <property type="match status" value="1"/>
</dbReference>
<gene>
    <name evidence="2" type="ORF">ENV38_00745</name>
</gene>
<dbReference type="AlphaFoldDB" id="A0A7V3KMK6"/>
<organism evidence="2">
    <name type="scientific">candidate division WOR-3 bacterium</name>
    <dbReference type="NCBI Taxonomy" id="2052148"/>
    <lineage>
        <taxon>Bacteria</taxon>
        <taxon>Bacteria division WOR-3</taxon>
    </lineage>
</organism>